<keyword evidence="2" id="KW-1185">Reference proteome</keyword>
<dbReference type="KEGG" id="aoce:129349622"/>
<evidence type="ECO:0000313" key="1">
    <source>
        <dbReference type="Ensembl" id="ENSAOCP00000067972.1"/>
    </source>
</evidence>
<sequence>MGASSSSGGNSNFNYDLSRPALTNLYNTPVYNAERVVRPLDSSSKRFGKVSHSGVRVTLADNSQYLVHKGDGYGKSSQTVVTDAQHMKSDWKVTSARNFQGTKTVSDFVKTGHSKYNMFTDNCHQASNRMMKQ</sequence>
<dbReference type="GeneTree" id="ENSGT00690000103873"/>
<accession>A0AAQ5ZT44</accession>
<reference evidence="1 2" key="1">
    <citation type="submission" date="2022-01" db="EMBL/GenBank/DDBJ databases">
        <title>A chromosome-scale genome assembly of the false clownfish, Amphiprion ocellaris.</title>
        <authorList>
            <person name="Ryu T."/>
        </authorList>
    </citation>
    <scope>NUCLEOTIDE SEQUENCE [LARGE SCALE GENOMIC DNA]</scope>
</reference>
<dbReference type="Proteomes" id="UP001501940">
    <property type="component" value="Chromosome 9"/>
</dbReference>
<proteinExistence type="predicted"/>
<protein>
    <submittedName>
        <fullName evidence="1">Uncharacterized protein</fullName>
    </submittedName>
</protein>
<name>A0AAQ5ZT44_AMPOC</name>
<dbReference type="GeneID" id="129349622"/>
<dbReference type="Ensembl" id="ENSAOCT00000065401.1">
    <property type="protein sequence ID" value="ENSAOCP00000067972.1"/>
    <property type="gene ID" value="ENSAOCG00000023220.2"/>
</dbReference>
<dbReference type="AlphaFoldDB" id="A0AAQ5ZT44"/>
<reference evidence="1" key="2">
    <citation type="submission" date="2025-05" db="UniProtKB">
        <authorList>
            <consortium name="Ensembl"/>
        </authorList>
    </citation>
    <scope>IDENTIFICATION</scope>
</reference>
<evidence type="ECO:0000313" key="2">
    <source>
        <dbReference type="Proteomes" id="UP001501940"/>
    </source>
</evidence>
<organism evidence="1 2">
    <name type="scientific">Amphiprion ocellaris</name>
    <name type="common">Clown anemonefish</name>
    <dbReference type="NCBI Taxonomy" id="80972"/>
    <lineage>
        <taxon>Eukaryota</taxon>
        <taxon>Metazoa</taxon>
        <taxon>Chordata</taxon>
        <taxon>Craniata</taxon>
        <taxon>Vertebrata</taxon>
        <taxon>Euteleostomi</taxon>
        <taxon>Actinopterygii</taxon>
        <taxon>Neopterygii</taxon>
        <taxon>Teleostei</taxon>
        <taxon>Neoteleostei</taxon>
        <taxon>Acanthomorphata</taxon>
        <taxon>Ovalentaria</taxon>
        <taxon>Pomacentridae</taxon>
        <taxon>Amphiprion</taxon>
    </lineage>
</organism>
<dbReference type="RefSeq" id="XP_054869435.1">
    <property type="nucleotide sequence ID" value="XM_055013460.1"/>
</dbReference>
<dbReference type="Ensembl" id="ENSAOCT00000052768.1">
    <property type="protein sequence ID" value="ENSAOCP00000053915.1"/>
    <property type="gene ID" value="ENSAOCG00000023220.2"/>
</dbReference>